<reference evidence="3" key="1">
    <citation type="journal article" date="2007" name="Int. J. Syst. Evol. Microbiol.">
        <title>Luteimonas composti sp. nov., a moderately thermophilic bacterium isolated from food waste.</title>
        <authorList>
            <person name="Young C.C."/>
            <person name="Kampfer P."/>
            <person name="Chen W.M."/>
            <person name="Yen W.S."/>
            <person name="Arun A.B."/>
            <person name="Lai W.A."/>
            <person name="Shen F.T."/>
            <person name="Rekha P.D."/>
            <person name="Lin K.Y."/>
            <person name="Chou J.H."/>
        </authorList>
    </citation>
    <scope>NUCLEOTIDE SEQUENCE</scope>
    <source>
        <strain evidence="3">CC-YY355</strain>
    </source>
</reference>
<protein>
    <recommendedName>
        <fullName evidence="2">SPOR domain-containing protein</fullName>
    </recommendedName>
</protein>
<name>A0ABT6MU63_9GAMM</name>
<feature type="domain" description="SPOR" evidence="2">
    <location>
        <begin position="136"/>
        <end position="225"/>
    </location>
</feature>
<feature type="region of interest" description="Disordered" evidence="1">
    <location>
        <begin position="47"/>
        <end position="87"/>
    </location>
</feature>
<evidence type="ECO:0000313" key="4">
    <source>
        <dbReference type="Proteomes" id="UP001160550"/>
    </source>
</evidence>
<organism evidence="3 4">
    <name type="scientific">Luteimonas composti</name>
    <dbReference type="NCBI Taxonomy" id="398257"/>
    <lineage>
        <taxon>Bacteria</taxon>
        <taxon>Pseudomonadati</taxon>
        <taxon>Pseudomonadota</taxon>
        <taxon>Gammaproteobacteria</taxon>
        <taxon>Lysobacterales</taxon>
        <taxon>Lysobacteraceae</taxon>
        <taxon>Luteimonas</taxon>
    </lineage>
</organism>
<comment type="caution">
    <text evidence="3">The sequence shown here is derived from an EMBL/GenBank/DDBJ whole genome shotgun (WGS) entry which is preliminary data.</text>
</comment>
<gene>
    <name evidence="3" type="ORF">QF205_13075</name>
</gene>
<dbReference type="Proteomes" id="UP001160550">
    <property type="component" value="Unassembled WGS sequence"/>
</dbReference>
<dbReference type="PROSITE" id="PS51724">
    <property type="entry name" value="SPOR"/>
    <property type="match status" value="1"/>
</dbReference>
<dbReference type="InterPro" id="IPR007730">
    <property type="entry name" value="SPOR-like_dom"/>
</dbReference>
<evidence type="ECO:0000259" key="2">
    <source>
        <dbReference type="PROSITE" id="PS51724"/>
    </source>
</evidence>
<reference evidence="3" key="2">
    <citation type="submission" date="2023-04" db="EMBL/GenBank/DDBJ databases">
        <authorList>
            <person name="Sun J.-Q."/>
        </authorList>
    </citation>
    <scope>NUCLEOTIDE SEQUENCE</scope>
    <source>
        <strain evidence="3">CC-YY355</strain>
    </source>
</reference>
<dbReference type="RefSeq" id="WP_280943200.1">
    <property type="nucleotide sequence ID" value="NZ_JARYGX010000023.1"/>
</dbReference>
<keyword evidence="4" id="KW-1185">Reference proteome</keyword>
<proteinExistence type="predicted"/>
<evidence type="ECO:0000256" key="1">
    <source>
        <dbReference type="SAM" id="MobiDB-lite"/>
    </source>
</evidence>
<accession>A0ABT6MU63</accession>
<sequence>MPMRPLIVLLLILNLGVALWWATRDNPAPAPAAPLPAGAEPLRLLGEPAPTAAVPDPRDAAVAPAASDPAPDTSPPAAPVPGAAGQAPVAEAPAADAAGTALVCRGFGPFADADAVAEARARLAPLARALSIRQVQPGARGWQVLLRALPDRDAASATLARLVEAGFRDHYLMPAADDGRVDIALGRFGSEAAARRHRQTLADAGFPAVAEPLGDPGASRYWVDAALPAGADIAEARRASGAARSETVECAGLGAG</sequence>
<dbReference type="EMBL" id="JARYGX010000023">
    <property type="protein sequence ID" value="MDH7453993.1"/>
    <property type="molecule type" value="Genomic_DNA"/>
</dbReference>
<evidence type="ECO:0000313" key="3">
    <source>
        <dbReference type="EMBL" id="MDH7453993.1"/>
    </source>
</evidence>
<feature type="compositionally biased region" description="Low complexity" evidence="1">
    <location>
        <begin position="47"/>
        <end position="71"/>
    </location>
</feature>